<evidence type="ECO:0000256" key="8">
    <source>
        <dbReference type="ARBA" id="ARBA00023128"/>
    </source>
</evidence>
<evidence type="ECO:0000256" key="9">
    <source>
        <dbReference type="ARBA" id="ARBA00023136"/>
    </source>
</evidence>
<keyword evidence="14" id="KW-1185">Reference proteome</keyword>
<organism evidence="13 14">
    <name type="scientific">Kazachstania africana (strain ATCC 22294 / BCRC 22015 / CBS 2517 / CECT 1963 / NBRC 1671 / NRRL Y-8276)</name>
    <name type="common">Yeast</name>
    <name type="synonym">Kluyveromyces africanus</name>
    <dbReference type="NCBI Taxonomy" id="1071382"/>
    <lineage>
        <taxon>Eukaryota</taxon>
        <taxon>Fungi</taxon>
        <taxon>Dikarya</taxon>
        <taxon>Ascomycota</taxon>
        <taxon>Saccharomycotina</taxon>
        <taxon>Saccharomycetes</taxon>
        <taxon>Saccharomycetales</taxon>
        <taxon>Saccharomycetaceae</taxon>
        <taxon>Kazachstania</taxon>
    </lineage>
</organism>
<evidence type="ECO:0000313" key="13">
    <source>
        <dbReference type="EMBL" id="CCF60238.1"/>
    </source>
</evidence>
<feature type="transmembrane region" description="Helical" evidence="12">
    <location>
        <begin position="72"/>
        <end position="94"/>
    </location>
</feature>
<evidence type="ECO:0000256" key="3">
    <source>
        <dbReference type="ARBA" id="ARBA00022448"/>
    </source>
</evidence>
<keyword evidence="4 10" id="KW-0812">Transmembrane</keyword>
<dbReference type="GO" id="GO:0005743">
    <property type="term" value="C:mitochondrial inner membrane"/>
    <property type="evidence" value="ECO:0007669"/>
    <property type="project" value="UniProtKB-SubCell"/>
</dbReference>
<dbReference type="PRINTS" id="PR00926">
    <property type="entry name" value="MITOCARRIER"/>
</dbReference>
<dbReference type="Proteomes" id="UP000005220">
    <property type="component" value="Chromosome 10"/>
</dbReference>
<dbReference type="Gene3D" id="1.50.40.10">
    <property type="entry name" value="Mitochondrial carrier domain"/>
    <property type="match status" value="1"/>
</dbReference>
<evidence type="ECO:0000256" key="1">
    <source>
        <dbReference type="ARBA" id="ARBA00004448"/>
    </source>
</evidence>
<dbReference type="KEGG" id="kaf:KAFR_0J01740"/>
<name>H2B0T8_KAZAF</name>
<keyword evidence="6" id="KW-0999">Mitochondrion inner membrane</keyword>
<dbReference type="OrthoDB" id="428293at2759"/>
<feature type="repeat" description="Solcar" evidence="10">
    <location>
        <begin position="110"/>
        <end position="197"/>
    </location>
</feature>
<evidence type="ECO:0000256" key="11">
    <source>
        <dbReference type="RuleBase" id="RU000488"/>
    </source>
</evidence>
<reference evidence="13 14" key="1">
    <citation type="journal article" date="2011" name="Proc. Natl. Acad. Sci. U.S.A.">
        <title>Evolutionary erosion of yeast sex chromosomes by mating-type switching accidents.</title>
        <authorList>
            <person name="Gordon J.L."/>
            <person name="Armisen D."/>
            <person name="Proux-Wera E."/>
            <person name="Oheigeartaigh S.S."/>
            <person name="Byrne K.P."/>
            <person name="Wolfe K.H."/>
        </authorList>
    </citation>
    <scope>NUCLEOTIDE SEQUENCE [LARGE SCALE GENOMIC DNA]</scope>
    <source>
        <strain evidence="14">ATCC 22294 / BCRC 22015 / CBS 2517 / CECT 1963 / NBRC 1671 / NRRL Y-8276</strain>
    </source>
</reference>
<keyword evidence="9 10" id="KW-0472">Membrane</keyword>
<feature type="transmembrane region" description="Helical" evidence="12">
    <location>
        <begin position="114"/>
        <end position="136"/>
    </location>
</feature>
<evidence type="ECO:0000256" key="10">
    <source>
        <dbReference type="PROSITE-ProRule" id="PRU00282"/>
    </source>
</evidence>
<dbReference type="RefSeq" id="XP_003959373.1">
    <property type="nucleotide sequence ID" value="XM_003959324.1"/>
</dbReference>
<dbReference type="AlphaFoldDB" id="H2B0T8"/>
<evidence type="ECO:0000256" key="7">
    <source>
        <dbReference type="ARBA" id="ARBA00022989"/>
    </source>
</evidence>
<feature type="repeat" description="Solcar" evidence="10">
    <location>
        <begin position="11"/>
        <end position="101"/>
    </location>
</feature>
<evidence type="ECO:0000256" key="6">
    <source>
        <dbReference type="ARBA" id="ARBA00022792"/>
    </source>
</evidence>
<feature type="repeat" description="Solcar" evidence="10">
    <location>
        <begin position="204"/>
        <end position="289"/>
    </location>
</feature>
<keyword evidence="5" id="KW-0677">Repeat</keyword>
<dbReference type="Pfam" id="PF00153">
    <property type="entry name" value="Mito_carr"/>
    <property type="match status" value="3"/>
</dbReference>
<dbReference type="EMBL" id="HE650830">
    <property type="protein sequence ID" value="CCF60238.1"/>
    <property type="molecule type" value="Genomic_DNA"/>
</dbReference>
<dbReference type="InterPro" id="IPR023395">
    <property type="entry name" value="MCP_dom_sf"/>
</dbReference>
<keyword evidence="7 12" id="KW-1133">Transmembrane helix</keyword>
<evidence type="ECO:0000256" key="12">
    <source>
        <dbReference type="SAM" id="Phobius"/>
    </source>
</evidence>
<comment type="subcellular location">
    <subcellularLocation>
        <location evidence="1">Mitochondrion inner membrane</location>
        <topology evidence="1">Multi-pass membrane protein</topology>
    </subcellularLocation>
</comment>
<dbReference type="eggNOG" id="KOG0764">
    <property type="taxonomic scope" value="Eukaryota"/>
</dbReference>
<gene>
    <name evidence="13" type="primary">KAFR0J01740</name>
    <name evidence="13" type="ORF">KAFR_0J01740</name>
</gene>
<evidence type="ECO:0000256" key="2">
    <source>
        <dbReference type="ARBA" id="ARBA00006375"/>
    </source>
</evidence>
<dbReference type="InterPro" id="IPR002067">
    <property type="entry name" value="MCP"/>
</dbReference>
<dbReference type="HOGENOM" id="CLU_015166_6_4_1"/>
<evidence type="ECO:0000256" key="5">
    <source>
        <dbReference type="ARBA" id="ARBA00022737"/>
    </source>
</evidence>
<keyword evidence="3 11" id="KW-0813">Transport</keyword>
<dbReference type="InterPro" id="IPR044712">
    <property type="entry name" value="SLC25A32-like"/>
</dbReference>
<dbReference type="InParanoid" id="H2B0T8"/>
<proteinExistence type="inferred from homology"/>
<comment type="similarity">
    <text evidence="2 11">Belongs to the mitochondrial carrier (TC 2.A.29) family.</text>
</comment>
<dbReference type="PANTHER" id="PTHR45683">
    <property type="entry name" value="MITOCHONDRIAL NICOTINAMIDE ADENINE DINUCLEOTIDE TRANSPORTER 1-RELATED-RELATED"/>
    <property type="match status" value="1"/>
</dbReference>
<protein>
    <recommendedName>
        <fullName evidence="15">Mitochondrial FAD carrier protein FLX1</fullName>
    </recommendedName>
</protein>
<evidence type="ECO:0008006" key="15">
    <source>
        <dbReference type="Google" id="ProtNLM"/>
    </source>
</evidence>
<dbReference type="InterPro" id="IPR018108">
    <property type="entry name" value="MCP_transmembrane"/>
</dbReference>
<accession>H2B0T8</accession>
<evidence type="ECO:0000313" key="14">
    <source>
        <dbReference type="Proteomes" id="UP000005220"/>
    </source>
</evidence>
<dbReference type="SUPFAM" id="SSF103506">
    <property type="entry name" value="Mitochondrial carrier"/>
    <property type="match status" value="1"/>
</dbReference>
<dbReference type="GeneID" id="13883888"/>
<dbReference type="STRING" id="1071382.H2B0T8"/>
<dbReference type="GO" id="GO:0015230">
    <property type="term" value="F:FAD transmembrane transporter activity"/>
    <property type="evidence" value="ECO:0007669"/>
    <property type="project" value="EnsemblFungi"/>
</dbReference>
<sequence length="290" mass="32801">MENRHGSRQLVPLEKEVISGISSAFITSFVVHPLDLVKLRLQLLPVQKPTPRLNTYRYVLRSLFKDNKGISALYRGLGINLIGNSVAWGLYFGFYRFSKDFLKQNTNFNNDSLIYLTSGTMSGLITSLLTNPIWVIKTRMMATNRSQAISNRTILSSVKSIIKNESYKSFSKGLLPSLLSVSQGGIYFMVYDTIKKKYGLENDFKNYQIILTSSCSKMVSVSIVYPLQVIKSNLQSPQGRNFHSSMKLMAQIYNLNGLHGLYSGLATNLFKAIPTTCLTFCLYENFKYIL</sequence>
<keyword evidence="8" id="KW-0496">Mitochondrion</keyword>
<evidence type="ECO:0000256" key="4">
    <source>
        <dbReference type="ARBA" id="ARBA00022692"/>
    </source>
</evidence>
<dbReference type="PROSITE" id="PS50920">
    <property type="entry name" value="SOLCAR"/>
    <property type="match status" value="3"/>
</dbReference>
<dbReference type="FunCoup" id="H2B0T8">
    <property type="interactions" value="105"/>
</dbReference>